<feature type="modified residue" description="4-aspartylphosphate" evidence="11">
    <location>
        <position position="790"/>
    </location>
</feature>
<sequence length="867" mass="94075">MRTAGIMIQLFRLIGLSAISLIILAVFAAVSLKNEMLYAAMGKTTNLAEVARSTALTFHEMATRGEIDDASAQSLAKSAIRGMRYDEGEYYFIYDGQGNELVHGTKPEREGKNFINEVDAKGYAYIPDMIRLARTGGGHIFYWFPKPGSETPLRKVSSVIGVEPWGWMISTGVYLDDIDAQFWGALRDFALIGGFSIVFVSIIAFLISQSIAKPVRALAAVTARIGSGQYDVDVPATERTDEIGVLAGAIRVLRDEAKAAERLRTEQERFNRVLRTIGAGNAVLFHSVEEEELVVSMCREIVETGGYRMAWIGLVEHDEAKTIRPVAVAGHDEGYLSLARMTWADEPRGRGPTGIAIRSGQPQVNDCTEVDSTMRFWRNSVLERGYRSSISLPMKGARGVLGCLTIYASEPGAFSTVETVSLLVDLANNLAFGIRATRERRRREEMERQLNQAQKMEALGQLAGSVAHDFNNLLGAILGFAGFIVEDTGGDDPTRHHAERIIAAGQRGKTLIGQILSFARRGDLRRECFSMTELVDETRALLAATIPTTTQVTFSGQVEPMPVVGDRDQLQQVLINLCINAHDALEGQPGQVKISVAPTIGRGDAFTRLARGESDNPVEADNVWVDASGTAHVAVGSFDPALSHVSLTVSDDGCGMESLVLQHIFTPFFTTKNKGYGTGLGLSMVHGAVLAHRGALVVESRVGSGTTIEVVLPVSDESDGESVIDTSVIGSSLSPTGGRLLLVDDDPNFGDMLLTALERRGFEVSPFSDPLSAIVGLRRHRDDWDAVVADQIMPHMTGVDFIRAVRAECPDLPCILCSGYAEDNLDDESLKDAGIFALLRKPVDINELMEILSRAVAERGRAGKVGE</sequence>
<keyword evidence="10 12" id="KW-0472">Membrane</keyword>
<dbReference type="GO" id="GO:0005886">
    <property type="term" value="C:plasma membrane"/>
    <property type="evidence" value="ECO:0007669"/>
    <property type="project" value="UniProtKB-SubCell"/>
</dbReference>
<evidence type="ECO:0000256" key="12">
    <source>
        <dbReference type="SAM" id="Phobius"/>
    </source>
</evidence>
<dbReference type="Pfam" id="PF13185">
    <property type="entry name" value="GAF_2"/>
    <property type="match status" value="1"/>
</dbReference>
<dbReference type="PROSITE" id="PS50110">
    <property type="entry name" value="RESPONSE_REGULATORY"/>
    <property type="match status" value="1"/>
</dbReference>
<keyword evidence="7 12" id="KW-0812">Transmembrane</keyword>
<dbReference type="PROSITE" id="PS50109">
    <property type="entry name" value="HIS_KIN"/>
    <property type="match status" value="1"/>
</dbReference>
<dbReference type="InterPro" id="IPR001789">
    <property type="entry name" value="Sig_transdc_resp-reg_receiver"/>
</dbReference>
<dbReference type="Gene3D" id="1.10.287.130">
    <property type="match status" value="1"/>
</dbReference>
<dbReference type="InterPro" id="IPR003018">
    <property type="entry name" value="GAF"/>
</dbReference>
<dbReference type="PANTHER" id="PTHR43065">
    <property type="entry name" value="SENSOR HISTIDINE KINASE"/>
    <property type="match status" value="1"/>
</dbReference>
<name>A0A2N3PMJ7_9PROT</name>
<dbReference type="SMART" id="SM01049">
    <property type="entry name" value="Cache_2"/>
    <property type="match status" value="1"/>
</dbReference>
<dbReference type="Gene3D" id="3.40.50.2300">
    <property type="match status" value="1"/>
</dbReference>
<evidence type="ECO:0000259" key="14">
    <source>
        <dbReference type="PROSITE" id="PS50110"/>
    </source>
</evidence>
<dbReference type="SUPFAM" id="SSF55781">
    <property type="entry name" value="GAF domain-like"/>
    <property type="match status" value="1"/>
</dbReference>
<evidence type="ECO:0000256" key="3">
    <source>
        <dbReference type="ARBA" id="ARBA00012438"/>
    </source>
</evidence>
<reference evidence="17" key="1">
    <citation type="submission" date="2017-12" db="EMBL/GenBank/DDBJ databases">
        <title>Draft genome sequence of Telmatospirillum siberiense 26-4b1T, an acidotolerant peatland alphaproteobacterium potentially involved in sulfur cycling.</title>
        <authorList>
            <person name="Hausmann B."/>
            <person name="Pjevac P."/>
            <person name="Schreck K."/>
            <person name="Herbold C.W."/>
            <person name="Daims H."/>
            <person name="Wagner M."/>
            <person name="Pester M."/>
            <person name="Loy A."/>
        </authorList>
    </citation>
    <scope>NUCLEOTIDE SEQUENCE [LARGE SCALE GENOMIC DNA]</scope>
    <source>
        <strain evidence="17">26-4b1</strain>
    </source>
</reference>
<feature type="domain" description="HAMP" evidence="15">
    <location>
        <begin position="209"/>
        <end position="262"/>
    </location>
</feature>
<dbReference type="Gene3D" id="6.10.340.10">
    <property type="match status" value="1"/>
</dbReference>
<dbReference type="Gene3D" id="3.30.450.20">
    <property type="entry name" value="PAS domain"/>
    <property type="match status" value="1"/>
</dbReference>
<feature type="domain" description="Histidine kinase" evidence="13">
    <location>
        <begin position="465"/>
        <end position="716"/>
    </location>
</feature>
<accession>A0A2N3PMJ7</accession>
<organism evidence="16 17">
    <name type="scientific">Telmatospirillum siberiense</name>
    <dbReference type="NCBI Taxonomy" id="382514"/>
    <lineage>
        <taxon>Bacteria</taxon>
        <taxon>Pseudomonadati</taxon>
        <taxon>Pseudomonadota</taxon>
        <taxon>Alphaproteobacteria</taxon>
        <taxon>Rhodospirillales</taxon>
        <taxon>Rhodospirillaceae</taxon>
        <taxon>Telmatospirillum</taxon>
    </lineage>
</organism>
<dbReference type="InterPro" id="IPR003660">
    <property type="entry name" value="HAMP_dom"/>
</dbReference>
<dbReference type="InterPro" id="IPR005467">
    <property type="entry name" value="His_kinase_dom"/>
</dbReference>
<feature type="domain" description="Response regulatory" evidence="14">
    <location>
        <begin position="739"/>
        <end position="856"/>
    </location>
</feature>
<comment type="caution">
    <text evidence="16">The sequence shown here is derived from an EMBL/GenBank/DDBJ whole genome shotgun (WGS) entry which is preliminary data.</text>
</comment>
<dbReference type="PANTHER" id="PTHR43065:SF42">
    <property type="entry name" value="TWO-COMPONENT SENSOR PPRA"/>
    <property type="match status" value="1"/>
</dbReference>
<dbReference type="Proteomes" id="UP000233293">
    <property type="component" value="Unassembled WGS sequence"/>
</dbReference>
<dbReference type="GO" id="GO:0000155">
    <property type="term" value="F:phosphorelay sensor kinase activity"/>
    <property type="evidence" value="ECO:0007669"/>
    <property type="project" value="InterPro"/>
</dbReference>
<dbReference type="SUPFAM" id="SSF158472">
    <property type="entry name" value="HAMP domain-like"/>
    <property type="match status" value="1"/>
</dbReference>
<dbReference type="SUPFAM" id="SSF52172">
    <property type="entry name" value="CheY-like"/>
    <property type="match status" value="1"/>
</dbReference>
<evidence type="ECO:0000256" key="4">
    <source>
        <dbReference type="ARBA" id="ARBA00022475"/>
    </source>
</evidence>
<dbReference type="AlphaFoldDB" id="A0A2N3PMJ7"/>
<dbReference type="SUPFAM" id="SSF55874">
    <property type="entry name" value="ATPase domain of HSP90 chaperone/DNA topoisomerase II/histidine kinase"/>
    <property type="match status" value="1"/>
</dbReference>
<evidence type="ECO:0000256" key="6">
    <source>
        <dbReference type="ARBA" id="ARBA00022679"/>
    </source>
</evidence>
<evidence type="ECO:0000256" key="8">
    <source>
        <dbReference type="ARBA" id="ARBA00022777"/>
    </source>
</evidence>
<dbReference type="InterPro" id="IPR036097">
    <property type="entry name" value="HisK_dim/P_sf"/>
</dbReference>
<dbReference type="CDD" id="cd00082">
    <property type="entry name" value="HisKA"/>
    <property type="match status" value="1"/>
</dbReference>
<dbReference type="PRINTS" id="PR00344">
    <property type="entry name" value="BCTRLSENSOR"/>
</dbReference>
<dbReference type="Pfam" id="PF00512">
    <property type="entry name" value="HisKA"/>
    <property type="match status" value="1"/>
</dbReference>
<gene>
    <name evidence="16" type="ORF">CWS72_25810</name>
</gene>
<dbReference type="Pfam" id="PF17200">
    <property type="entry name" value="sCache_2"/>
    <property type="match status" value="1"/>
</dbReference>
<dbReference type="InterPro" id="IPR003594">
    <property type="entry name" value="HATPase_dom"/>
</dbReference>
<dbReference type="SMART" id="SM00387">
    <property type="entry name" value="HATPase_c"/>
    <property type="match status" value="1"/>
</dbReference>
<evidence type="ECO:0000256" key="5">
    <source>
        <dbReference type="ARBA" id="ARBA00022553"/>
    </source>
</evidence>
<keyword evidence="9 12" id="KW-1133">Transmembrane helix</keyword>
<keyword evidence="6" id="KW-0808">Transferase</keyword>
<dbReference type="InterPro" id="IPR033480">
    <property type="entry name" value="sCache_2"/>
</dbReference>
<evidence type="ECO:0000256" key="1">
    <source>
        <dbReference type="ARBA" id="ARBA00000085"/>
    </source>
</evidence>
<dbReference type="SMART" id="SM00304">
    <property type="entry name" value="HAMP"/>
    <property type="match status" value="1"/>
</dbReference>
<evidence type="ECO:0000313" key="17">
    <source>
        <dbReference type="Proteomes" id="UP000233293"/>
    </source>
</evidence>
<evidence type="ECO:0000259" key="13">
    <source>
        <dbReference type="PROSITE" id="PS50109"/>
    </source>
</evidence>
<evidence type="ECO:0000256" key="2">
    <source>
        <dbReference type="ARBA" id="ARBA00004651"/>
    </source>
</evidence>
<dbReference type="Pfam" id="PF00072">
    <property type="entry name" value="Response_reg"/>
    <property type="match status" value="1"/>
</dbReference>
<dbReference type="PROSITE" id="PS50885">
    <property type="entry name" value="HAMP"/>
    <property type="match status" value="1"/>
</dbReference>
<evidence type="ECO:0000259" key="15">
    <source>
        <dbReference type="PROSITE" id="PS50885"/>
    </source>
</evidence>
<dbReference type="InterPro" id="IPR004358">
    <property type="entry name" value="Sig_transdc_His_kin-like_C"/>
</dbReference>
<dbReference type="InterPro" id="IPR036890">
    <property type="entry name" value="HATPase_C_sf"/>
</dbReference>
<keyword evidence="4" id="KW-1003">Cell membrane</keyword>
<dbReference type="InterPro" id="IPR011006">
    <property type="entry name" value="CheY-like_superfamily"/>
</dbReference>
<dbReference type="Gene3D" id="3.30.450.40">
    <property type="match status" value="1"/>
</dbReference>
<proteinExistence type="predicted"/>
<dbReference type="SMART" id="SM00448">
    <property type="entry name" value="REC"/>
    <property type="match status" value="1"/>
</dbReference>
<evidence type="ECO:0000313" key="16">
    <source>
        <dbReference type="EMBL" id="PKU21627.1"/>
    </source>
</evidence>
<dbReference type="SMART" id="SM00388">
    <property type="entry name" value="HisKA"/>
    <property type="match status" value="1"/>
</dbReference>
<feature type="transmembrane region" description="Helical" evidence="12">
    <location>
        <begin position="189"/>
        <end position="207"/>
    </location>
</feature>
<protein>
    <recommendedName>
        <fullName evidence="3">histidine kinase</fullName>
        <ecNumber evidence="3">2.7.13.3</ecNumber>
    </recommendedName>
</protein>
<dbReference type="SUPFAM" id="SSF47384">
    <property type="entry name" value="Homodimeric domain of signal transducing histidine kinase"/>
    <property type="match status" value="1"/>
</dbReference>
<dbReference type="Gene3D" id="3.30.565.10">
    <property type="entry name" value="Histidine kinase-like ATPase, C-terminal domain"/>
    <property type="match status" value="1"/>
</dbReference>
<keyword evidence="17" id="KW-1185">Reference proteome</keyword>
<comment type="subcellular location">
    <subcellularLocation>
        <location evidence="2">Cell membrane</location>
        <topology evidence="2">Multi-pass membrane protein</topology>
    </subcellularLocation>
</comment>
<dbReference type="EC" id="2.7.13.3" evidence="3"/>
<evidence type="ECO:0000256" key="11">
    <source>
        <dbReference type="PROSITE-ProRule" id="PRU00169"/>
    </source>
</evidence>
<evidence type="ECO:0000256" key="7">
    <source>
        <dbReference type="ARBA" id="ARBA00022692"/>
    </source>
</evidence>
<evidence type="ECO:0000256" key="9">
    <source>
        <dbReference type="ARBA" id="ARBA00022989"/>
    </source>
</evidence>
<dbReference type="Pfam" id="PF00672">
    <property type="entry name" value="HAMP"/>
    <property type="match status" value="1"/>
</dbReference>
<dbReference type="Pfam" id="PF02518">
    <property type="entry name" value="HATPase_c"/>
    <property type="match status" value="1"/>
</dbReference>
<feature type="transmembrane region" description="Helical" evidence="12">
    <location>
        <begin position="6"/>
        <end position="32"/>
    </location>
</feature>
<comment type="catalytic activity">
    <reaction evidence="1">
        <text>ATP + protein L-histidine = ADP + protein N-phospho-L-histidine.</text>
        <dbReference type="EC" id="2.7.13.3"/>
    </reaction>
</comment>
<dbReference type="InterPro" id="IPR029016">
    <property type="entry name" value="GAF-like_dom_sf"/>
</dbReference>
<dbReference type="EMBL" id="PIUM01000049">
    <property type="protein sequence ID" value="PKU21627.1"/>
    <property type="molecule type" value="Genomic_DNA"/>
</dbReference>
<evidence type="ECO:0000256" key="10">
    <source>
        <dbReference type="ARBA" id="ARBA00023136"/>
    </source>
</evidence>
<keyword evidence="5 11" id="KW-0597">Phosphoprotein</keyword>
<dbReference type="InterPro" id="IPR003661">
    <property type="entry name" value="HisK_dim/P_dom"/>
</dbReference>
<keyword evidence="8" id="KW-0418">Kinase</keyword>